<evidence type="ECO:0000256" key="2">
    <source>
        <dbReference type="ARBA" id="ARBA00022982"/>
    </source>
</evidence>
<reference evidence="7" key="1">
    <citation type="submission" date="2022-12" db="EMBL/GenBank/DDBJ databases">
        <title>Genome sequence of HCMS5-2.</title>
        <authorList>
            <person name="Woo H."/>
        </authorList>
    </citation>
    <scope>NUCLEOTIDE SEQUENCE</scope>
    <source>
        <strain evidence="7">HCMS5-2</strain>
    </source>
</reference>
<evidence type="ECO:0000256" key="5">
    <source>
        <dbReference type="SAM" id="SignalP"/>
    </source>
</evidence>
<organism evidence="7 8">
    <name type="scientific">Pedobacter punctiformis</name>
    <dbReference type="NCBI Taxonomy" id="3004097"/>
    <lineage>
        <taxon>Bacteria</taxon>
        <taxon>Pseudomonadati</taxon>
        <taxon>Bacteroidota</taxon>
        <taxon>Sphingobacteriia</taxon>
        <taxon>Sphingobacteriales</taxon>
        <taxon>Sphingobacteriaceae</taxon>
        <taxon>Pedobacter</taxon>
    </lineage>
</organism>
<dbReference type="RefSeq" id="WP_269428181.1">
    <property type="nucleotide sequence ID" value="NZ_JAPWGM010000004.1"/>
</dbReference>
<evidence type="ECO:0000256" key="4">
    <source>
        <dbReference type="ARBA" id="ARBA00023284"/>
    </source>
</evidence>
<proteinExistence type="predicted"/>
<dbReference type="PANTHER" id="PTHR45663:SF11">
    <property type="entry name" value="GEO12009P1"/>
    <property type="match status" value="1"/>
</dbReference>
<keyword evidence="8" id="KW-1185">Reference proteome</keyword>
<evidence type="ECO:0000259" key="6">
    <source>
        <dbReference type="PROSITE" id="PS51352"/>
    </source>
</evidence>
<dbReference type="InterPro" id="IPR017937">
    <property type="entry name" value="Thioredoxin_CS"/>
</dbReference>
<sequence>MNIKYNKFLWFVFITVTWSCSSAFAQKNTFEEVMPYKDINGYMVIKANVGGTEGDFLLDPRGAIALTESAAAQRKIKVDPSTTSYPRTGYQSIGKGTAFGFFIGKNVYLKDISVMVLKEEPLLKKLGVDGVINFSVFTNAVLTINSKIKTFTISSPYRPSYIKLANRADAQLISGGVAITADLNGKLTNFLVDFYEEHPLLLSKQLAKEIIPNAQQQVKEYNKIAVPKVKLANEVYLKPEAYTSSEQAVSVIGKELLNKGIISFDLDKNKYYFQPFGQGEESGAPALKKDEIVAVAGKVNSIDRDYFLNEVYDYRNNKEWKTKGNKPVVVDFWATWCGPCMRMMPIMEELALKYKDQILFYKVNVDKEGELRDVFKANAIPLMIFAPLDGKITTELGADTKEKVEEKLKKLIL</sequence>
<dbReference type="PROSITE" id="PS00194">
    <property type="entry name" value="THIOREDOXIN_1"/>
    <property type="match status" value="1"/>
</dbReference>
<keyword evidence="1" id="KW-0813">Transport</keyword>
<keyword evidence="4" id="KW-0676">Redox-active center</keyword>
<evidence type="ECO:0000256" key="3">
    <source>
        <dbReference type="ARBA" id="ARBA00023157"/>
    </source>
</evidence>
<evidence type="ECO:0000313" key="7">
    <source>
        <dbReference type="EMBL" id="MCZ4245129.1"/>
    </source>
</evidence>
<gene>
    <name evidence="7" type="ORF">O0955_14040</name>
</gene>
<dbReference type="PANTHER" id="PTHR45663">
    <property type="entry name" value="GEO12009P1"/>
    <property type="match status" value="1"/>
</dbReference>
<accession>A0ABT4LE57</accession>
<dbReference type="Pfam" id="PF00085">
    <property type="entry name" value="Thioredoxin"/>
    <property type="match status" value="1"/>
</dbReference>
<feature type="chain" id="PRO_5045721698" evidence="5">
    <location>
        <begin position="26"/>
        <end position="413"/>
    </location>
</feature>
<keyword evidence="5" id="KW-0732">Signal</keyword>
<keyword evidence="2" id="KW-0249">Electron transport</keyword>
<feature type="signal peptide" evidence="5">
    <location>
        <begin position="1"/>
        <end position="25"/>
    </location>
</feature>
<dbReference type="InterPro" id="IPR013766">
    <property type="entry name" value="Thioredoxin_domain"/>
</dbReference>
<name>A0ABT4LE57_9SPHI</name>
<keyword evidence="3" id="KW-1015">Disulfide bond</keyword>
<dbReference type="Gene3D" id="3.40.30.10">
    <property type="entry name" value="Glutaredoxin"/>
    <property type="match status" value="1"/>
</dbReference>
<dbReference type="Proteomes" id="UP001144347">
    <property type="component" value="Unassembled WGS sequence"/>
</dbReference>
<evidence type="ECO:0000313" key="8">
    <source>
        <dbReference type="Proteomes" id="UP001144347"/>
    </source>
</evidence>
<evidence type="ECO:0000256" key="1">
    <source>
        <dbReference type="ARBA" id="ARBA00022448"/>
    </source>
</evidence>
<dbReference type="SUPFAM" id="SSF52833">
    <property type="entry name" value="Thioredoxin-like"/>
    <property type="match status" value="1"/>
</dbReference>
<protein>
    <submittedName>
        <fullName evidence="7">Thioredoxin domain-containing protein</fullName>
    </submittedName>
</protein>
<feature type="domain" description="Thioredoxin" evidence="6">
    <location>
        <begin position="280"/>
        <end position="413"/>
    </location>
</feature>
<dbReference type="InterPro" id="IPR036249">
    <property type="entry name" value="Thioredoxin-like_sf"/>
</dbReference>
<dbReference type="EMBL" id="JAPWGM010000004">
    <property type="protein sequence ID" value="MCZ4245129.1"/>
    <property type="molecule type" value="Genomic_DNA"/>
</dbReference>
<dbReference type="PROSITE" id="PS51352">
    <property type="entry name" value="THIOREDOXIN_2"/>
    <property type="match status" value="1"/>
</dbReference>
<comment type="caution">
    <text evidence="7">The sequence shown here is derived from an EMBL/GenBank/DDBJ whole genome shotgun (WGS) entry which is preliminary data.</text>
</comment>
<dbReference type="CDD" id="cd02947">
    <property type="entry name" value="TRX_family"/>
    <property type="match status" value="1"/>
</dbReference>